<sequence>MLRCALVRPAQSSLATAALQASQAAFVRPISTSPSLRQSAAAAQDSSTTGAQGDSDLPPFPPPLYDGETEVLTPEQQKQKAELIKELTRRLSGPLADEEGNVPTGKDRPTAIEVDGPSHFYANSHRYTAYTKLKHRLLTRMGYRVLHVPYFEWRRLRGQKEREEYMIRKLKEEPTEWLDPEDEQYYTQRLTETLGQKTAELTPEQRANITPPSGPAPTTPASPPPPPPPQGVQHQHHQQQQQQPAMPPPPTMQSSSFSPPPPPPSMGDMPPPRGPAPVRPPVAPNTAAGQMPPPPQQPYMGMGRPPPRPQMGQRPQGGMPSPPQGMRPPPPAGSGPMRPQMTGMPPPPPPGGMGMGAPPPPRPNMAPHQQGMGAPSMPRPPSSPFPRPPGMSFQGRPPPPPPPSAPPPPAPDSAEPQTSGEQQGGSATN</sequence>
<dbReference type="EMBL" id="CDMY01001036">
    <property type="protein sequence ID" value="CEM39385.1"/>
    <property type="molecule type" value="Genomic_DNA"/>
</dbReference>
<evidence type="ECO:0000256" key="1">
    <source>
        <dbReference type="SAM" id="MobiDB-lite"/>
    </source>
</evidence>
<dbReference type="SMART" id="SM00952">
    <property type="entry name" value="RAP"/>
    <property type="match status" value="1"/>
</dbReference>
<dbReference type="OrthoDB" id="413408at2759"/>
<feature type="compositionally biased region" description="Pro residues" evidence="1">
    <location>
        <begin position="212"/>
        <end position="230"/>
    </location>
</feature>
<dbReference type="STRING" id="1169540.A0A0G4H695"/>
<feature type="compositionally biased region" description="Low complexity" evidence="1">
    <location>
        <begin position="334"/>
        <end position="343"/>
    </location>
</feature>
<feature type="compositionally biased region" description="Pro residues" evidence="1">
    <location>
        <begin position="258"/>
        <end position="283"/>
    </location>
</feature>
<organism evidence="3 4">
    <name type="scientific">Vitrella brassicaformis (strain CCMP3155)</name>
    <dbReference type="NCBI Taxonomy" id="1169540"/>
    <lineage>
        <taxon>Eukaryota</taxon>
        <taxon>Sar</taxon>
        <taxon>Alveolata</taxon>
        <taxon>Colpodellida</taxon>
        <taxon>Vitrellaceae</taxon>
        <taxon>Vitrella</taxon>
    </lineage>
</organism>
<dbReference type="Proteomes" id="UP000041254">
    <property type="component" value="Unassembled WGS sequence"/>
</dbReference>
<dbReference type="VEuPathDB" id="CryptoDB:Vbra_19650"/>
<evidence type="ECO:0000313" key="3">
    <source>
        <dbReference type="EMBL" id="CEM39385.1"/>
    </source>
</evidence>
<name>A0A0G4H695_VITBC</name>
<feature type="compositionally biased region" description="Low complexity" evidence="1">
    <location>
        <begin position="310"/>
        <end position="319"/>
    </location>
</feature>
<reference evidence="3 4" key="1">
    <citation type="submission" date="2014-11" db="EMBL/GenBank/DDBJ databases">
        <authorList>
            <person name="Zhu J."/>
            <person name="Qi W."/>
            <person name="Song R."/>
        </authorList>
    </citation>
    <scope>NUCLEOTIDE SEQUENCE [LARGE SCALE GENOMIC DNA]</scope>
</reference>
<dbReference type="OMA" id="PTHFYAN"/>
<accession>A0A0G4H695</accession>
<feature type="compositionally biased region" description="Pro residues" evidence="1">
    <location>
        <begin position="320"/>
        <end position="333"/>
    </location>
</feature>
<feature type="compositionally biased region" description="Polar residues" evidence="1">
    <location>
        <begin position="415"/>
        <end position="429"/>
    </location>
</feature>
<gene>
    <name evidence="3" type="ORF">Vbra_19650</name>
</gene>
<dbReference type="PROSITE" id="PS51286">
    <property type="entry name" value="RAP"/>
    <property type="match status" value="1"/>
</dbReference>
<feature type="domain" description="RAP" evidence="2">
    <location>
        <begin position="110"/>
        <end position="168"/>
    </location>
</feature>
<dbReference type="Pfam" id="PF08373">
    <property type="entry name" value="RAP"/>
    <property type="match status" value="1"/>
</dbReference>
<dbReference type="InParanoid" id="A0A0G4H695"/>
<feature type="region of interest" description="Disordered" evidence="1">
    <location>
        <begin position="31"/>
        <end position="68"/>
    </location>
</feature>
<feature type="region of interest" description="Disordered" evidence="1">
    <location>
        <begin position="94"/>
        <end position="113"/>
    </location>
</feature>
<proteinExistence type="predicted"/>
<keyword evidence="4" id="KW-1185">Reference proteome</keyword>
<feature type="compositionally biased region" description="Pro residues" evidence="1">
    <location>
        <begin position="396"/>
        <end position="411"/>
    </location>
</feature>
<feature type="compositionally biased region" description="Low complexity" evidence="1">
    <location>
        <begin position="38"/>
        <end position="52"/>
    </location>
</feature>
<protein>
    <recommendedName>
        <fullName evidence="2">RAP domain-containing protein</fullName>
    </recommendedName>
</protein>
<feature type="compositionally biased region" description="Pro residues" evidence="1">
    <location>
        <begin position="344"/>
        <end position="364"/>
    </location>
</feature>
<feature type="region of interest" description="Disordered" evidence="1">
    <location>
        <begin position="196"/>
        <end position="429"/>
    </location>
</feature>
<feature type="compositionally biased region" description="Pro residues" evidence="1">
    <location>
        <begin position="377"/>
        <end position="389"/>
    </location>
</feature>
<evidence type="ECO:0000259" key="2">
    <source>
        <dbReference type="PROSITE" id="PS51286"/>
    </source>
</evidence>
<evidence type="ECO:0000313" key="4">
    <source>
        <dbReference type="Proteomes" id="UP000041254"/>
    </source>
</evidence>
<dbReference type="AlphaFoldDB" id="A0A0G4H695"/>
<dbReference type="InterPro" id="IPR013584">
    <property type="entry name" value="RAP"/>
</dbReference>